<dbReference type="Gene3D" id="3.60.40.10">
    <property type="entry name" value="PPM-type phosphatase domain"/>
    <property type="match status" value="1"/>
</dbReference>
<reference evidence="5 6" key="2">
    <citation type="journal article" date="2007" name="Genome Biol.">
        <title>Assembly of the Candida albicans genome into sixteen supercontigs aligned on the eight chromosomes.</title>
        <authorList>
            <person name="van het Hoog M."/>
            <person name="Rast T.J."/>
            <person name="Martchenko M."/>
            <person name="Grindle S."/>
            <person name="Dignard D."/>
            <person name="Hogues H."/>
            <person name="Cuomo C."/>
            <person name="Berriman M."/>
            <person name="Scherer S."/>
            <person name="Magee B.B."/>
            <person name="Whiteway M."/>
            <person name="Chibana H."/>
            <person name="Nantel A."/>
            <person name="Magee P.T."/>
        </authorList>
    </citation>
    <scope>GENOME REANNOTATION</scope>
    <source>
        <strain evidence="6">SC5314 / ATCC MYA-2876</strain>
    </source>
</reference>
<gene>
    <name evidence="4 5" type="primary">PTC8</name>
    <name evidence="5" type="ordered locus">CAALFM_C400960WA</name>
    <name evidence="4" type="ordered locus">orf19.12168</name>
</gene>
<dbReference type="RefSeq" id="XP_722763.1">
    <property type="nucleotide sequence ID" value="XM_717670.1"/>
</dbReference>
<keyword evidence="6" id="KW-1185">Reference proteome</keyword>
<dbReference type="SUPFAM" id="SSF81606">
    <property type="entry name" value="PP2C-like"/>
    <property type="match status" value="1"/>
</dbReference>
<protein>
    <recommendedName>
        <fullName evidence="1">Protein phosphatase</fullName>
        <ecNumber evidence="1">3.1.3.16</ecNumber>
    </recommendedName>
</protein>
<dbReference type="GO" id="GO:0036180">
    <property type="term" value="P:filamentous growth of a population of unicellular organisms in response to biotic stimulus"/>
    <property type="evidence" value="ECO:0000315"/>
    <property type="project" value="CGD"/>
</dbReference>
<evidence type="ECO:0000313" key="5">
    <source>
        <dbReference type="EMBL" id="AOW28885.1"/>
    </source>
</evidence>
<dbReference type="VEuPathDB" id="FungiDB:C4_00960W_A"/>
<dbReference type="EMBL" id="CP017626">
    <property type="protein sequence ID" value="AOW28885.1"/>
    <property type="molecule type" value="Genomic_DNA"/>
</dbReference>
<dbReference type="InterPro" id="IPR036457">
    <property type="entry name" value="PPM-type-like_dom_sf"/>
</dbReference>
<comment type="similarity">
    <text evidence="1">Belongs to the PP2C family.</text>
</comment>
<reference evidence="5 6" key="3">
    <citation type="journal article" date="2013" name="Genome Biol.">
        <title>Assembly of a phased diploid Candida albicans genome facilitates allele-specific measurements and provides a simple model for repeat and indel structure.</title>
        <authorList>
            <person name="Muzzey D."/>
            <person name="Schwartz K."/>
            <person name="Weissman J.S."/>
            <person name="Sherlock G."/>
        </authorList>
    </citation>
    <scope>NUCLEOTIDE SEQUENCE [LARGE SCALE GENOMIC DNA]</scope>
    <source>
        <strain evidence="6">SC5314 / ATCC MYA-2876</strain>
    </source>
</reference>
<dbReference type="Pfam" id="PF13672">
    <property type="entry name" value="PP2C_2"/>
    <property type="match status" value="1"/>
</dbReference>
<keyword evidence="1" id="KW-0378">Hydrolase</keyword>
<reference evidence="5 6" key="1">
    <citation type="journal article" date="2004" name="Proc. Natl. Acad. Sci. U.S.A.">
        <title>The diploid genome sequence of Candida albicans.</title>
        <authorList>
            <person name="Jones T."/>
            <person name="Federspiel N.A."/>
            <person name="Chibana H."/>
            <person name="Dungan J."/>
            <person name="Kalman S."/>
            <person name="Magee B.B."/>
            <person name="Newport G."/>
            <person name="Thorstenson Y.R."/>
            <person name="Agabian N."/>
            <person name="Magee P.T."/>
            <person name="Davis R.W."/>
            <person name="Scherer S."/>
        </authorList>
    </citation>
    <scope>NUCLEOTIDE SEQUENCE [LARGE SCALE GENOMIC DNA]</scope>
    <source>
        <strain evidence="6">SC5314 / ATCC MYA-2876</strain>
    </source>
</reference>
<comment type="catalytic activity">
    <reaction evidence="1">
        <text>O-phospho-L-threonyl-[protein] + H2O = L-threonyl-[protein] + phosphate</text>
        <dbReference type="Rhea" id="RHEA:47004"/>
        <dbReference type="Rhea" id="RHEA-COMP:11060"/>
        <dbReference type="Rhea" id="RHEA-COMP:11605"/>
        <dbReference type="ChEBI" id="CHEBI:15377"/>
        <dbReference type="ChEBI" id="CHEBI:30013"/>
        <dbReference type="ChEBI" id="CHEBI:43474"/>
        <dbReference type="ChEBI" id="CHEBI:61977"/>
        <dbReference type="EC" id="3.1.3.16"/>
    </reaction>
</comment>
<dbReference type="GO" id="GO:0004722">
    <property type="term" value="F:protein serine/threonine phosphatase activity"/>
    <property type="evidence" value="ECO:0000247"/>
    <property type="project" value="CGD"/>
</dbReference>
<dbReference type="eggNOG" id="KOG1379">
    <property type="taxonomic scope" value="Eukaryota"/>
</dbReference>
<dbReference type="InParanoid" id="Q5AME8"/>
<dbReference type="OMA" id="GEYLKMI"/>
<dbReference type="KEGG" id="cal:CAALFM_C400960WA"/>
<evidence type="ECO:0000313" key="4">
    <source>
        <dbReference type="CGD" id="CAL0000177519"/>
    </source>
</evidence>
<dbReference type="STRING" id="237561.Q5AME8"/>
<dbReference type="GO" id="GO:0036244">
    <property type="term" value="P:cellular response to neutral pH"/>
    <property type="evidence" value="ECO:0000315"/>
    <property type="project" value="CGD"/>
</dbReference>
<dbReference type="GO" id="GO:0030447">
    <property type="term" value="P:filamentous growth"/>
    <property type="evidence" value="ECO:0000315"/>
    <property type="project" value="CGD"/>
</dbReference>
<accession>Q5AME8</accession>
<evidence type="ECO:0000256" key="2">
    <source>
        <dbReference type="SAM" id="MobiDB-lite"/>
    </source>
</evidence>
<feature type="domain" description="PPM-type phosphatase" evidence="3">
    <location>
        <begin position="142"/>
        <end position="408"/>
    </location>
</feature>
<dbReference type="SMR" id="Q5AME8"/>
<dbReference type="GO" id="GO:0036178">
    <property type="term" value="P:filamentous growth of a population of unicellular organisms in response to neutral pH"/>
    <property type="evidence" value="ECO:0000315"/>
    <property type="project" value="CGD"/>
</dbReference>
<keyword evidence="1" id="KW-0460">Magnesium</keyword>
<keyword evidence="1" id="KW-0904">Protein phosphatase</keyword>
<dbReference type="BRENDA" id="3.1.3.16">
    <property type="organism ID" value="1096"/>
</dbReference>
<evidence type="ECO:0000259" key="3">
    <source>
        <dbReference type="PROSITE" id="PS51746"/>
    </source>
</evidence>
<keyword evidence="1" id="KW-0464">Manganese</keyword>
<dbReference type="GO" id="GO:0009267">
    <property type="term" value="P:cellular response to starvation"/>
    <property type="evidence" value="ECO:0000315"/>
    <property type="project" value="CGD"/>
</dbReference>
<dbReference type="GO" id="GO:0046872">
    <property type="term" value="F:metal ion binding"/>
    <property type="evidence" value="ECO:0007669"/>
    <property type="project" value="UniProtKB-UniRule"/>
</dbReference>
<dbReference type="PANTHER" id="PTHR12320">
    <property type="entry name" value="PROTEIN PHOSPHATASE 2C"/>
    <property type="match status" value="1"/>
</dbReference>
<comment type="cofactor">
    <cofactor evidence="1">
        <name>Mg(2+)</name>
        <dbReference type="ChEBI" id="CHEBI:18420"/>
    </cofactor>
</comment>
<feature type="region of interest" description="Disordered" evidence="2">
    <location>
        <begin position="132"/>
        <end position="153"/>
    </location>
</feature>
<dbReference type="OrthoDB" id="25675at2759"/>
<dbReference type="EC" id="3.1.3.16" evidence="1"/>
<dbReference type="Proteomes" id="UP000000559">
    <property type="component" value="Chromosome 4"/>
</dbReference>
<dbReference type="InterPro" id="IPR039123">
    <property type="entry name" value="PPTC7"/>
</dbReference>
<organism evidence="5 6">
    <name type="scientific">Candida albicans (strain SC5314 / ATCC MYA-2876)</name>
    <name type="common">Yeast</name>
    <dbReference type="NCBI Taxonomy" id="237561"/>
    <lineage>
        <taxon>Eukaryota</taxon>
        <taxon>Fungi</taxon>
        <taxon>Dikarya</taxon>
        <taxon>Ascomycota</taxon>
        <taxon>Saccharomycotina</taxon>
        <taxon>Pichiomycetes</taxon>
        <taxon>Debaryomycetaceae</taxon>
        <taxon>Candida/Lodderomyces clade</taxon>
        <taxon>Candida</taxon>
    </lineage>
</organism>
<comment type="catalytic activity">
    <reaction evidence="1">
        <text>O-phospho-L-seryl-[protein] + H2O = L-seryl-[protein] + phosphate</text>
        <dbReference type="Rhea" id="RHEA:20629"/>
        <dbReference type="Rhea" id="RHEA-COMP:9863"/>
        <dbReference type="Rhea" id="RHEA-COMP:11604"/>
        <dbReference type="ChEBI" id="CHEBI:15377"/>
        <dbReference type="ChEBI" id="CHEBI:29999"/>
        <dbReference type="ChEBI" id="CHEBI:43474"/>
        <dbReference type="ChEBI" id="CHEBI:83421"/>
        <dbReference type="EC" id="3.1.3.16"/>
    </reaction>
</comment>
<dbReference type="CGD" id="CAL0000177519">
    <property type="gene designation" value="PTC8"/>
</dbReference>
<dbReference type="GeneID" id="3635674"/>
<comment type="cofactor">
    <cofactor evidence="1">
        <name>Mn(2+)</name>
        <dbReference type="ChEBI" id="CHEBI:29035"/>
    </cofactor>
</comment>
<name>Q5AME8_CANAL</name>
<dbReference type="PANTHER" id="PTHR12320:SF1">
    <property type="entry name" value="PROTEIN PHOSPHATASE PTC7 HOMOLOG"/>
    <property type="match status" value="1"/>
</dbReference>
<evidence type="ECO:0000313" key="6">
    <source>
        <dbReference type="Proteomes" id="UP000000559"/>
    </source>
</evidence>
<dbReference type="InterPro" id="IPR001932">
    <property type="entry name" value="PPM-type_phosphatase-like_dom"/>
</dbReference>
<sequence>MLSSARKILLQSPKQLTTLIRPTNSFIIKRRNYSGSSIFKGARNYFLGFRNNSEDSQINNNNNNNNNNSSMHYDSVDESIPYVKYPLFTKEQLKKIATDKFKLQVGHASFGYHSDSIVPSINSLSDLTDPTSLNSLLPRRRPQGSPSDTLSIKAGDDTMLVSPSVIAVADGVSGWESDGITSSSGIWSRSMVETFSRLMTEYKLNHFPHYLNQRDIQEILDDSYLHTSHLMDLQKLNGSSTLILGMLNGDLLSIVSIGDSKIFIIRDGEIVLTNEEQTKAGLCPEQIGTHTLDHLPSDIAWIKSFKLMEGDYILMCSDGISDNLYEWEILNYLNEWINTKRNNNNNNNVKNIASKLLIKAKEVAFDDYAYTPYNEKVNSLNNTNGGSNGTNHSQGGKVDDMSVIIAKVELNKKDNTKLVIN</sequence>
<dbReference type="SMART" id="SM00332">
    <property type="entry name" value="PP2Cc"/>
    <property type="match status" value="1"/>
</dbReference>
<dbReference type="AlphaFoldDB" id="Q5AME8"/>
<dbReference type="HOGENOM" id="CLU_065390_0_0_1"/>
<dbReference type="GO" id="GO:0005739">
    <property type="term" value="C:mitochondrion"/>
    <property type="evidence" value="ECO:0000318"/>
    <property type="project" value="GO_Central"/>
</dbReference>
<proteinExistence type="inferred from homology"/>
<dbReference type="FunFam" id="3.60.40.10:FF:000215">
    <property type="entry name" value="Ptc8p"/>
    <property type="match status" value="1"/>
</dbReference>
<dbReference type="GO" id="GO:0036170">
    <property type="term" value="P:filamentous growth of a population of unicellular organisms in response to starvation"/>
    <property type="evidence" value="ECO:0000315"/>
    <property type="project" value="CGD"/>
</dbReference>
<dbReference type="PROSITE" id="PS51746">
    <property type="entry name" value="PPM_2"/>
    <property type="match status" value="1"/>
</dbReference>
<keyword evidence="1" id="KW-0479">Metal-binding</keyword>
<evidence type="ECO:0000256" key="1">
    <source>
        <dbReference type="RuleBase" id="RU366020"/>
    </source>
</evidence>